<accession>A0A2P8DWC4</accession>
<evidence type="ECO:0000256" key="2">
    <source>
        <dbReference type="ARBA" id="ARBA00023002"/>
    </source>
</evidence>
<dbReference type="RefSeq" id="WP_106538398.1">
    <property type="nucleotide sequence ID" value="NZ_PYGE01000013.1"/>
</dbReference>
<dbReference type="Proteomes" id="UP000243528">
    <property type="component" value="Unassembled WGS sequence"/>
</dbReference>
<dbReference type="PROSITE" id="PS00061">
    <property type="entry name" value="ADH_SHORT"/>
    <property type="match status" value="1"/>
</dbReference>
<comment type="caution">
    <text evidence="4">The sequence shown here is derived from an EMBL/GenBank/DDBJ whole genome shotgun (WGS) entry which is preliminary data.</text>
</comment>
<organism evidence="4 5">
    <name type="scientific">Haloactinopolyspora alba</name>
    <dbReference type="NCBI Taxonomy" id="648780"/>
    <lineage>
        <taxon>Bacteria</taxon>
        <taxon>Bacillati</taxon>
        <taxon>Actinomycetota</taxon>
        <taxon>Actinomycetes</taxon>
        <taxon>Jiangellales</taxon>
        <taxon>Jiangellaceae</taxon>
        <taxon>Haloactinopolyspora</taxon>
    </lineage>
</organism>
<dbReference type="PANTHER" id="PTHR43157:SF31">
    <property type="entry name" value="PHOSPHATIDYLINOSITOL-GLYCAN BIOSYNTHESIS CLASS F PROTEIN"/>
    <property type="match status" value="1"/>
</dbReference>
<comment type="similarity">
    <text evidence="1">Belongs to the short-chain dehydrogenases/reductases (SDR) family.</text>
</comment>
<dbReference type="Pfam" id="PF00106">
    <property type="entry name" value="adh_short"/>
    <property type="match status" value="1"/>
</dbReference>
<keyword evidence="5" id="KW-1185">Reference proteome</keyword>
<dbReference type="EMBL" id="PYGE01000013">
    <property type="protein sequence ID" value="PSL01529.1"/>
    <property type="molecule type" value="Genomic_DNA"/>
</dbReference>
<evidence type="ECO:0000256" key="1">
    <source>
        <dbReference type="ARBA" id="ARBA00006484"/>
    </source>
</evidence>
<gene>
    <name evidence="4" type="ORF">CLV30_11317</name>
</gene>
<dbReference type="InterPro" id="IPR002347">
    <property type="entry name" value="SDR_fam"/>
</dbReference>
<dbReference type="InterPro" id="IPR057326">
    <property type="entry name" value="KR_dom"/>
</dbReference>
<sequence length="291" mass="31369">MHDETVLITGGTGGIGRQTARGLADLGKHVVLVGRDPERAARAAGQLRHESGTDRVDALTADVSRQSDLRRLTDQVTDRYGKLDALINNAGSTKVQRELTEDRVETVFATNVVAPFLLTHLLLPALRAAPRPRVVNITGGVPRGHINVENLQGQRSYAGLSFYNQTKLALMAMSITLAGRLGTNGVAVNVAYPGHASTAMNKGLPISTYPLAARPIVPLLKLLSPLVLGNRAAVRASRSSIRLVSDPGLDGITGVYIDRKARPARWPEAVLDAGTRRAVWQECERVTNRSW</sequence>
<dbReference type="InterPro" id="IPR020904">
    <property type="entry name" value="Sc_DH/Rdtase_CS"/>
</dbReference>
<evidence type="ECO:0000313" key="4">
    <source>
        <dbReference type="EMBL" id="PSL01529.1"/>
    </source>
</evidence>
<dbReference type="OrthoDB" id="3237043at2"/>
<dbReference type="AlphaFoldDB" id="A0A2P8DWC4"/>
<dbReference type="Gene3D" id="3.40.50.720">
    <property type="entry name" value="NAD(P)-binding Rossmann-like Domain"/>
    <property type="match status" value="1"/>
</dbReference>
<proteinExistence type="inferred from homology"/>
<dbReference type="GO" id="GO:0016491">
    <property type="term" value="F:oxidoreductase activity"/>
    <property type="evidence" value="ECO:0007669"/>
    <property type="project" value="UniProtKB-KW"/>
</dbReference>
<dbReference type="PANTHER" id="PTHR43157">
    <property type="entry name" value="PHOSPHATIDYLINOSITOL-GLYCAN BIOSYNTHESIS CLASS F PROTEIN-RELATED"/>
    <property type="match status" value="1"/>
</dbReference>
<evidence type="ECO:0000313" key="5">
    <source>
        <dbReference type="Proteomes" id="UP000243528"/>
    </source>
</evidence>
<keyword evidence="2" id="KW-0560">Oxidoreductase</keyword>
<dbReference type="SUPFAM" id="SSF51735">
    <property type="entry name" value="NAD(P)-binding Rossmann-fold domains"/>
    <property type="match status" value="1"/>
</dbReference>
<protein>
    <submittedName>
        <fullName evidence="4">Short-subunit dehydrogenase</fullName>
    </submittedName>
</protein>
<feature type="domain" description="Ketoreductase" evidence="3">
    <location>
        <begin position="4"/>
        <end position="184"/>
    </location>
</feature>
<evidence type="ECO:0000259" key="3">
    <source>
        <dbReference type="SMART" id="SM00822"/>
    </source>
</evidence>
<dbReference type="PRINTS" id="PR00081">
    <property type="entry name" value="GDHRDH"/>
</dbReference>
<dbReference type="SMART" id="SM00822">
    <property type="entry name" value="PKS_KR"/>
    <property type="match status" value="1"/>
</dbReference>
<name>A0A2P8DWC4_9ACTN</name>
<reference evidence="4 5" key="1">
    <citation type="submission" date="2018-03" db="EMBL/GenBank/DDBJ databases">
        <title>Genomic Encyclopedia of Archaeal and Bacterial Type Strains, Phase II (KMG-II): from individual species to whole genera.</title>
        <authorList>
            <person name="Goeker M."/>
        </authorList>
    </citation>
    <scope>NUCLEOTIDE SEQUENCE [LARGE SCALE GENOMIC DNA]</scope>
    <source>
        <strain evidence="4 5">DSM 45211</strain>
    </source>
</reference>
<dbReference type="InterPro" id="IPR036291">
    <property type="entry name" value="NAD(P)-bd_dom_sf"/>
</dbReference>